<keyword evidence="4" id="KW-0966">Cell projection</keyword>
<dbReference type="PRINTS" id="PR00956">
    <property type="entry name" value="FLGMOTORFLIN"/>
</dbReference>
<comment type="similarity">
    <text evidence="1">Belongs to the FliN/MopA/SpaO family.</text>
</comment>
<accession>A0A5C6AM22</accession>
<gene>
    <name evidence="4" type="primary">fliN_1</name>
    <name evidence="4" type="ORF">Pla108_01680</name>
</gene>
<sequence>MADLTPELAAQVVAACTENAEEAAGALGRALDGDFVLKAGEPTPFASVSAEALAGGGLVFAFKFGAEQMLAVLPASGGLIPDWTKAPDPTGQSKLNTLGQELSMLLVPDTLMADSFDGKWVDDLAAAAGRSEPATDATAAPIELARGEALTQMTLVWPVANADAAFGDAAAPEAAPAEAPAPAAPALEAAAPVDEPPAEELGPRSRVLRWNGPPPRDLRDLPPNALSALRVTVPVSVNLAGKKIPLSEVVELGPGSIITFDKACDAPLELTVGNRPVASGEAVKVGERFGIRVQKMILPDEHFRPMLPPRARA</sequence>
<dbReference type="PANTHER" id="PTHR30034:SF6">
    <property type="entry name" value="YOP PROTEINS TRANSLOCATION PROTEIN Q"/>
    <property type="match status" value="1"/>
</dbReference>
<name>A0A5C6AM22_9BACT</name>
<dbReference type="SUPFAM" id="SSF101801">
    <property type="entry name" value="Surface presentation of antigens (SPOA)"/>
    <property type="match status" value="1"/>
</dbReference>
<protein>
    <submittedName>
        <fullName evidence="4">Flagellar motor switch protein FliN</fullName>
    </submittedName>
</protein>
<dbReference type="RefSeq" id="WP_146441546.1">
    <property type="nucleotide sequence ID" value="NZ_SJPR01000001.1"/>
</dbReference>
<keyword evidence="5" id="KW-1185">Reference proteome</keyword>
<feature type="domain" description="Flagellar motor switch protein FliN-like C-terminal" evidence="3">
    <location>
        <begin position="230"/>
        <end position="297"/>
    </location>
</feature>
<evidence type="ECO:0000313" key="5">
    <source>
        <dbReference type="Proteomes" id="UP000317421"/>
    </source>
</evidence>
<organism evidence="4 5">
    <name type="scientific">Botrimarina colliarenosi</name>
    <dbReference type="NCBI Taxonomy" id="2528001"/>
    <lineage>
        <taxon>Bacteria</taxon>
        <taxon>Pseudomonadati</taxon>
        <taxon>Planctomycetota</taxon>
        <taxon>Planctomycetia</taxon>
        <taxon>Pirellulales</taxon>
        <taxon>Lacipirellulaceae</taxon>
        <taxon>Botrimarina</taxon>
    </lineage>
</organism>
<feature type="region of interest" description="Disordered" evidence="2">
    <location>
        <begin position="193"/>
        <end position="221"/>
    </location>
</feature>
<dbReference type="GO" id="GO:0003774">
    <property type="term" value="F:cytoskeletal motor activity"/>
    <property type="evidence" value="ECO:0007669"/>
    <property type="project" value="InterPro"/>
</dbReference>
<dbReference type="GO" id="GO:0071978">
    <property type="term" value="P:bacterial-type flagellum-dependent swarming motility"/>
    <property type="evidence" value="ECO:0007669"/>
    <property type="project" value="TreeGrafter"/>
</dbReference>
<dbReference type="Proteomes" id="UP000317421">
    <property type="component" value="Unassembled WGS sequence"/>
</dbReference>
<reference evidence="4 5" key="1">
    <citation type="submission" date="2019-02" db="EMBL/GenBank/DDBJ databases">
        <title>Deep-cultivation of Planctomycetes and their phenomic and genomic characterization uncovers novel biology.</title>
        <authorList>
            <person name="Wiegand S."/>
            <person name="Jogler M."/>
            <person name="Boedeker C."/>
            <person name="Pinto D."/>
            <person name="Vollmers J."/>
            <person name="Rivas-Marin E."/>
            <person name="Kohn T."/>
            <person name="Peeters S.H."/>
            <person name="Heuer A."/>
            <person name="Rast P."/>
            <person name="Oberbeckmann S."/>
            <person name="Bunk B."/>
            <person name="Jeske O."/>
            <person name="Meyerdierks A."/>
            <person name="Storesund J.E."/>
            <person name="Kallscheuer N."/>
            <person name="Luecker S."/>
            <person name="Lage O.M."/>
            <person name="Pohl T."/>
            <person name="Merkel B.J."/>
            <person name="Hornburger P."/>
            <person name="Mueller R.-W."/>
            <person name="Bruemmer F."/>
            <person name="Labrenz M."/>
            <person name="Spormann A.M."/>
            <person name="Op Den Camp H."/>
            <person name="Overmann J."/>
            <person name="Amann R."/>
            <person name="Jetten M.S.M."/>
            <person name="Mascher T."/>
            <person name="Medema M.H."/>
            <person name="Devos D.P."/>
            <person name="Kaster A.-K."/>
            <person name="Ovreas L."/>
            <person name="Rohde M."/>
            <person name="Galperin M.Y."/>
            <person name="Jogler C."/>
        </authorList>
    </citation>
    <scope>NUCLEOTIDE SEQUENCE [LARGE SCALE GENOMIC DNA]</scope>
    <source>
        <strain evidence="4 5">Pla108</strain>
    </source>
</reference>
<dbReference type="GO" id="GO:0050918">
    <property type="term" value="P:positive chemotaxis"/>
    <property type="evidence" value="ECO:0007669"/>
    <property type="project" value="TreeGrafter"/>
</dbReference>
<keyword evidence="4" id="KW-0969">Cilium</keyword>
<dbReference type="InterPro" id="IPR036429">
    <property type="entry name" value="SpoA-like_sf"/>
</dbReference>
<dbReference type="Pfam" id="PF01052">
    <property type="entry name" value="FliMN_C"/>
    <property type="match status" value="1"/>
</dbReference>
<dbReference type="InterPro" id="IPR001543">
    <property type="entry name" value="FliN-like_C"/>
</dbReference>
<evidence type="ECO:0000313" key="4">
    <source>
        <dbReference type="EMBL" id="TWT99233.1"/>
    </source>
</evidence>
<dbReference type="EMBL" id="SJPR01000001">
    <property type="protein sequence ID" value="TWT99233.1"/>
    <property type="molecule type" value="Genomic_DNA"/>
</dbReference>
<dbReference type="PANTHER" id="PTHR30034">
    <property type="entry name" value="FLAGELLAR MOTOR SWITCH PROTEIN FLIM"/>
    <property type="match status" value="1"/>
</dbReference>
<proteinExistence type="inferred from homology"/>
<evidence type="ECO:0000259" key="3">
    <source>
        <dbReference type="Pfam" id="PF01052"/>
    </source>
</evidence>
<evidence type="ECO:0000256" key="2">
    <source>
        <dbReference type="SAM" id="MobiDB-lite"/>
    </source>
</evidence>
<comment type="caution">
    <text evidence="4">The sequence shown here is derived from an EMBL/GenBank/DDBJ whole genome shotgun (WGS) entry which is preliminary data.</text>
</comment>
<dbReference type="Gene3D" id="2.30.330.10">
    <property type="entry name" value="SpoA-like"/>
    <property type="match status" value="1"/>
</dbReference>
<dbReference type="OrthoDB" id="278219at2"/>
<dbReference type="GO" id="GO:0009425">
    <property type="term" value="C:bacterial-type flagellum basal body"/>
    <property type="evidence" value="ECO:0007669"/>
    <property type="project" value="InterPro"/>
</dbReference>
<dbReference type="InterPro" id="IPR001172">
    <property type="entry name" value="FliN_T3SS_HrcQb"/>
</dbReference>
<dbReference type="AlphaFoldDB" id="A0A5C6AM22"/>
<evidence type="ECO:0000256" key="1">
    <source>
        <dbReference type="ARBA" id="ARBA00009226"/>
    </source>
</evidence>
<keyword evidence="4" id="KW-0282">Flagellum</keyword>